<gene>
    <name evidence="19" type="primary">107368820</name>
</gene>
<dbReference type="Pfam" id="PF22700">
    <property type="entry name" value="MVD-like_N"/>
    <property type="match status" value="1"/>
</dbReference>
<dbReference type="SUPFAM" id="SSF55060">
    <property type="entry name" value="GHMP Kinase, C-terminal domain"/>
    <property type="match status" value="1"/>
</dbReference>
<evidence type="ECO:0000256" key="2">
    <source>
        <dbReference type="ARBA" id="ARBA00008831"/>
    </source>
</evidence>
<keyword evidence="16" id="KW-0153">Cholesterol metabolism</keyword>
<evidence type="ECO:0000313" key="20">
    <source>
        <dbReference type="Proteomes" id="UP000015104"/>
    </source>
</evidence>
<evidence type="ECO:0000256" key="9">
    <source>
        <dbReference type="ARBA" id="ARBA00023011"/>
    </source>
</evidence>
<protein>
    <recommendedName>
        <fullName evidence="4 15">Diphosphomevalonate decarboxylase</fullName>
        <ecNumber evidence="3 15">4.1.1.33</ecNumber>
    </recommendedName>
</protein>
<dbReference type="InterPro" id="IPR005935">
    <property type="entry name" value="Mev_decarb"/>
</dbReference>
<evidence type="ECO:0000256" key="15">
    <source>
        <dbReference type="PIRNR" id="PIRNR015950"/>
    </source>
</evidence>
<evidence type="ECO:0000256" key="4">
    <source>
        <dbReference type="ARBA" id="ARBA00019335"/>
    </source>
</evidence>
<evidence type="ECO:0000259" key="18">
    <source>
        <dbReference type="Pfam" id="PF22700"/>
    </source>
</evidence>
<organism evidence="19 20">
    <name type="scientific">Tetranychus urticae</name>
    <name type="common">Two-spotted spider mite</name>
    <dbReference type="NCBI Taxonomy" id="32264"/>
    <lineage>
        <taxon>Eukaryota</taxon>
        <taxon>Metazoa</taxon>
        <taxon>Ecdysozoa</taxon>
        <taxon>Arthropoda</taxon>
        <taxon>Chelicerata</taxon>
        <taxon>Arachnida</taxon>
        <taxon>Acari</taxon>
        <taxon>Acariformes</taxon>
        <taxon>Trombidiformes</taxon>
        <taxon>Prostigmata</taxon>
        <taxon>Eleutherengona</taxon>
        <taxon>Raphignathae</taxon>
        <taxon>Tetranychoidea</taxon>
        <taxon>Tetranychidae</taxon>
        <taxon>Tetranychus</taxon>
    </lineage>
</organism>
<dbReference type="KEGG" id="tut:107368820"/>
<dbReference type="GO" id="GO:0005829">
    <property type="term" value="C:cytosol"/>
    <property type="evidence" value="ECO:0007669"/>
    <property type="project" value="InterPro"/>
</dbReference>
<reference evidence="20" key="1">
    <citation type="submission" date="2011-08" db="EMBL/GenBank/DDBJ databases">
        <authorList>
            <person name="Rombauts S."/>
        </authorList>
    </citation>
    <scope>NUCLEOTIDE SEQUENCE</scope>
    <source>
        <strain evidence="20">London</strain>
    </source>
</reference>
<dbReference type="FunFam" id="3.30.70.890:FF:000005">
    <property type="entry name" value="Diphosphomevalonate decarboxylase"/>
    <property type="match status" value="1"/>
</dbReference>
<dbReference type="OrthoDB" id="10253702at2759"/>
<keyword evidence="11 16" id="KW-1207">Sterol metabolism</keyword>
<evidence type="ECO:0000256" key="11">
    <source>
        <dbReference type="ARBA" id="ARBA00023166"/>
    </source>
</evidence>
<dbReference type="Gene3D" id="3.30.70.890">
    <property type="entry name" value="GHMP kinase, C-terminal domain"/>
    <property type="match status" value="1"/>
</dbReference>
<dbReference type="Proteomes" id="UP000015104">
    <property type="component" value="Unassembled WGS sequence"/>
</dbReference>
<keyword evidence="16" id="KW-0152">Cholesterol biosynthesis</keyword>
<dbReference type="EMBL" id="CAEY01000734">
    <property type="status" value="NOT_ANNOTATED_CDS"/>
    <property type="molecule type" value="Genomic_DNA"/>
</dbReference>
<evidence type="ECO:0000256" key="3">
    <source>
        <dbReference type="ARBA" id="ARBA00012296"/>
    </source>
</evidence>
<evidence type="ECO:0000256" key="14">
    <source>
        <dbReference type="ARBA" id="ARBA00048154"/>
    </source>
</evidence>
<keyword evidence="5 16" id="KW-0444">Lipid biosynthesis</keyword>
<keyword evidence="12 16" id="KW-0753">Steroid metabolism</keyword>
<dbReference type="EnsemblMetazoa" id="tetur28g00120.1">
    <property type="protein sequence ID" value="tetur28g00120.1"/>
    <property type="gene ID" value="tetur28g00120"/>
</dbReference>
<dbReference type="Pfam" id="PF18376">
    <property type="entry name" value="MDD_C"/>
    <property type="match status" value="1"/>
</dbReference>
<evidence type="ECO:0000256" key="12">
    <source>
        <dbReference type="ARBA" id="ARBA00023221"/>
    </source>
</evidence>
<evidence type="ECO:0000256" key="10">
    <source>
        <dbReference type="ARBA" id="ARBA00023098"/>
    </source>
</evidence>
<dbReference type="InterPro" id="IPR036554">
    <property type="entry name" value="GHMP_kinase_C_sf"/>
</dbReference>
<evidence type="ECO:0000256" key="1">
    <source>
        <dbReference type="ARBA" id="ARBA00003812"/>
    </source>
</evidence>
<keyword evidence="9 16" id="KW-0756">Sterol biosynthesis</keyword>
<evidence type="ECO:0000256" key="13">
    <source>
        <dbReference type="ARBA" id="ARBA00023239"/>
    </source>
</evidence>
<dbReference type="GO" id="GO:0004163">
    <property type="term" value="F:diphosphomevalonate decarboxylase activity"/>
    <property type="evidence" value="ECO:0007669"/>
    <property type="project" value="UniProtKB-UniRule"/>
</dbReference>
<evidence type="ECO:0000259" key="17">
    <source>
        <dbReference type="Pfam" id="PF18376"/>
    </source>
</evidence>
<keyword evidence="7 15" id="KW-0067">ATP-binding</keyword>
<dbReference type="InterPro" id="IPR053859">
    <property type="entry name" value="MVD-like_N"/>
</dbReference>
<dbReference type="PANTHER" id="PTHR10977">
    <property type="entry name" value="DIPHOSPHOMEVALONATE DECARBOXYLASE"/>
    <property type="match status" value="1"/>
</dbReference>
<dbReference type="InterPro" id="IPR029765">
    <property type="entry name" value="Mev_diP_decarb"/>
</dbReference>
<dbReference type="PANTHER" id="PTHR10977:SF3">
    <property type="entry name" value="DIPHOSPHOMEVALONATE DECARBOXYLASE"/>
    <property type="match status" value="1"/>
</dbReference>
<dbReference type="SUPFAM" id="SSF54211">
    <property type="entry name" value="Ribosomal protein S5 domain 2-like"/>
    <property type="match status" value="1"/>
</dbReference>
<keyword evidence="13 15" id="KW-0456">Lyase</keyword>
<comment type="pathway">
    <text evidence="16">Steroid biosynthesis; cholesterol biosynthesis.</text>
</comment>
<dbReference type="UniPathway" id="UPA00063"/>
<keyword evidence="8 16" id="KW-0752">Steroid biosynthesis</keyword>
<keyword evidence="6 15" id="KW-0547">Nucleotide-binding</keyword>
<dbReference type="HOGENOM" id="CLU_040369_4_2_1"/>
<dbReference type="GO" id="GO:0006695">
    <property type="term" value="P:cholesterol biosynthetic process"/>
    <property type="evidence" value="ECO:0007669"/>
    <property type="project" value="UniProtKB-UniPathway"/>
</dbReference>
<dbReference type="Gene3D" id="3.30.230.10">
    <property type="match status" value="1"/>
</dbReference>
<dbReference type="STRING" id="32264.T1KZ27"/>
<dbReference type="NCBIfam" id="TIGR01240">
    <property type="entry name" value="mevDPdecarb"/>
    <property type="match status" value="1"/>
</dbReference>
<reference evidence="19" key="2">
    <citation type="submission" date="2015-06" db="UniProtKB">
        <authorList>
            <consortium name="EnsemblMetazoa"/>
        </authorList>
    </citation>
    <scope>IDENTIFICATION</scope>
</reference>
<name>T1KZ27_TETUR</name>
<keyword evidence="20" id="KW-1185">Reference proteome</keyword>
<evidence type="ECO:0000256" key="6">
    <source>
        <dbReference type="ARBA" id="ARBA00022741"/>
    </source>
</evidence>
<feature type="domain" description="Mvd1 C-terminal" evidence="17">
    <location>
        <begin position="183"/>
        <end position="368"/>
    </location>
</feature>
<comment type="catalytic activity">
    <reaction evidence="14 15 16">
        <text>(R)-5-diphosphomevalonate + ATP = isopentenyl diphosphate + ADP + phosphate + CO2</text>
        <dbReference type="Rhea" id="RHEA:23732"/>
        <dbReference type="ChEBI" id="CHEBI:16526"/>
        <dbReference type="ChEBI" id="CHEBI:30616"/>
        <dbReference type="ChEBI" id="CHEBI:43474"/>
        <dbReference type="ChEBI" id="CHEBI:57557"/>
        <dbReference type="ChEBI" id="CHEBI:128769"/>
        <dbReference type="ChEBI" id="CHEBI:456216"/>
        <dbReference type="EC" id="4.1.1.33"/>
    </reaction>
</comment>
<dbReference type="PIRSF" id="PIRSF015950">
    <property type="entry name" value="Mev_P_decrbx"/>
    <property type="match status" value="1"/>
</dbReference>
<dbReference type="InterPro" id="IPR014721">
    <property type="entry name" value="Ribsml_uS5_D2-typ_fold_subgr"/>
</dbReference>
<dbReference type="FunFam" id="3.30.230.10:FF:000080">
    <property type="entry name" value="Diphosphomevalonate decarboxylase"/>
    <property type="match status" value="1"/>
</dbReference>
<evidence type="ECO:0000256" key="8">
    <source>
        <dbReference type="ARBA" id="ARBA00022955"/>
    </source>
</evidence>
<dbReference type="InterPro" id="IPR020568">
    <property type="entry name" value="Ribosomal_Su5_D2-typ_SF"/>
</dbReference>
<dbReference type="GO" id="GO:0019287">
    <property type="term" value="P:isopentenyl diphosphate biosynthetic process, mevalonate pathway"/>
    <property type="evidence" value="ECO:0007669"/>
    <property type="project" value="UniProtKB-UniRule"/>
</dbReference>
<accession>T1KZ27</accession>
<dbReference type="GO" id="GO:0005524">
    <property type="term" value="F:ATP binding"/>
    <property type="evidence" value="ECO:0007669"/>
    <property type="project" value="UniProtKB-UniRule"/>
</dbReference>
<keyword evidence="10 15" id="KW-0443">Lipid metabolism</keyword>
<evidence type="ECO:0000256" key="16">
    <source>
        <dbReference type="RuleBase" id="RU363086"/>
    </source>
</evidence>
<comment type="function">
    <text evidence="1 16">Catalyzes the ATP dependent decarboxylation of (R)-5-diphosphomevalonate to form isopentenyl diphosphate (IPP). Functions in the mevalonate (MVA) pathway leading to isopentenyl diphosphate (IPP), a key precursor for the biosynthesis of isoprenoids and sterol synthesis.</text>
</comment>
<dbReference type="eggNOG" id="KOG2833">
    <property type="taxonomic scope" value="Eukaryota"/>
</dbReference>
<dbReference type="EC" id="4.1.1.33" evidence="3 15"/>
<evidence type="ECO:0000313" key="19">
    <source>
        <dbReference type="EnsemblMetazoa" id="tetur28g00120.1"/>
    </source>
</evidence>
<dbReference type="InterPro" id="IPR041431">
    <property type="entry name" value="Mvd1_C"/>
</dbReference>
<dbReference type="OMA" id="LTLHAMM"/>
<evidence type="ECO:0000256" key="5">
    <source>
        <dbReference type="ARBA" id="ARBA00022516"/>
    </source>
</evidence>
<feature type="domain" description="Diphosphomevalonate decarboxylase-like N-terminal" evidence="18">
    <location>
        <begin position="12"/>
        <end position="169"/>
    </location>
</feature>
<sequence>MANQVKKVTARAPVNIAVIKYWGKNDEKLITPINNSISATLSIDDLCATTTISISPMYQADQFWLNGEEQTISENKRLSHCLQKFRALKSEIKDHLKIESHNNFPTAAGLASSAAGYACLISALGSLFGISDSKQLSILARQGSGSACRSVYGGFVEWFAGNDSETSFAAQIVDENHWPSLRVIILIVNDKEKDVPSTSAMKRSVETSELIRHRAENVVPERCKKMREAIKTKDFEKFAELTMKDSNQFHAIAQDTYPPVRYMNDVSWSIVSLIHGYNDFVGSTKVAYTFDAGPNAVLFMEEDQVGKFMIAVNHFFPINQLDCLFRGQPIPKETINQGMIDYLSKKINIKEDSLKGIIYTKIGCGPKIAAQESN</sequence>
<dbReference type="AlphaFoldDB" id="T1KZ27"/>
<proteinExistence type="inferred from homology"/>
<evidence type="ECO:0000256" key="7">
    <source>
        <dbReference type="ARBA" id="ARBA00022840"/>
    </source>
</evidence>
<comment type="similarity">
    <text evidence="2 15 16">Belongs to the diphosphomevalonate decarboxylase family.</text>
</comment>